<dbReference type="RefSeq" id="WP_307243345.1">
    <property type="nucleotide sequence ID" value="NZ_JAUSQZ010000001.1"/>
</dbReference>
<evidence type="ECO:0000313" key="2">
    <source>
        <dbReference type="Proteomes" id="UP001235712"/>
    </source>
</evidence>
<evidence type="ECO:0000313" key="1">
    <source>
        <dbReference type="EMBL" id="MDP9827379.1"/>
    </source>
</evidence>
<dbReference type="EMBL" id="JAUSQZ010000001">
    <property type="protein sequence ID" value="MDP9827379.1"/>
    <property type="molecule type" value="Genomic_DNA"/>
</dbReference>
<comment type="caution">
    <text evidence="1">The sequence shown here is derived from an EMBL/GenBank/DDBJ whole genome shotgun (WGS) entry which is preliminary data.</text>
</comment>
<protein>
    <submittedName>
        <fullName evidence="1">Uncharacterized protein</fullName>
    </submittedName>
</protein>
<dbReference type="Proteomes" id="UP001235712">
    <property type="component" value="Unassembled WGS sequence"/>
</dbReference>
<sequence>MHASLYNYELIKLEHAEARRVAADERYAAVVLRARRRTKRALWTKVTAVAAVRR</sequence>
<keyword evidence="2" id="KW-1185">Reference proteome</keyword>
<accession>A0ABT9P3V3</accession>
<gene>
    <name evidence="1" type="ORF">J2S57_003128</name>
</gene>
<proteinExistence type="predicted"/>
<reference evidence="1 2" key="1">
    <citation type="submission" date="2023-07" db="EMBL/GenBank/DDBJ databases">
        <title>Sequencing the genomes of 1000 actinobacteria strains.</title>
        <authorList>
            <person name="Klenk H.-P."/>
        </authorList>
    </citation>
    <scope>NUCLEOTIDE SEQUENCE [LARGE SCALE GENOMIC DNA]</scope>
    <source>
        <strain evidence="1 2">DSM 44388</strain>
    </source>
</reference>
<name>A0ABT9P3V3_9ACTN</name>
<organism evidence="1 2">
    <name type="scientific">Kineosporia succinea</name>
    <dbReference type="NCBI Taxonomy" id="84632"/>
    <lineage>
        <taxon>Bacteria</taxon>
        <taxon>Bacillati</taxon>
        <taxon>Actinomycetota</taxon>
        <taxon>Actinomycetes</taxon>
        <taxon>Kineosporiales</taxon>
        <taxon>Kineosporiaceae</taxon>
        <taxon>Kineosporia</taxon>
    </lineage>
</organism>